<gene>
    <name evidence="1" type="ORF">COOX1_3472</name>
</gene>
<organism evidence="1 2">
    <name type="scientific">Kyrpidia spormannii</name>
    <dbReference type="NCBI Taxonomy" id="2055160"/>
    <lineage>
        <taxon>Bacteria</taxon>
        <taxon>Bacillati</taxon>
        <taxon>Bacillota</taxon>
        <taxon>Bacilli</taxon>
        <taxon>Bacillales</taxon>
        <taxon>Alicyclobacillaceae</taxon>
        <taxon>Kyrpidia</taxon>
    </lineage>
</organism>
<dbReference type="AlphaFoldDB" id="A0A6F9EH10"/>
<sequence length="73" mass="8285">MRFPPITAQKIIIRQNLTCGKWDPSRRSWRILKPIEQIVIDANALLSIVIGGKAAQRIVLHLKAPELLPFQAM</sequence>
<proteinExistence type="predicted"/>
<name>A0A6F9EH10_9BACL</name>
<evidence type="ECO:0000313" key="1">
    <source>
        <dbReference type="EMBL" id="CAB3396226.1"/>
    </source>
</evidence>
<dbReference type="Proteomes" id="UP000502196">
    <property type="component" value="Chromosome"/>
</dbReference>
<dbReference type="EMBL" id="LR792683">
    <property type="protein sequence ID" value="CAB3396226.1"/>
    <property type="molecule type" value="Genomic_DNA"/>
</dbReference>
<reference evidence="1 2" key="1">
    <citation type="submission" date="2020-04" db="EMBL/GenBank/DDBJ databases">
        <authorList>
            <person name="Hogendoorn C."/>
        </authorList>
    </citation>
    <scope>NUCLEOTIDE SEQUENCE [LARGE SCALE GENOMIC DNA]</scope>
    <source>
        <strain evidence="1">COOX1</strain>
    </source>
</reference>
<evidence type="ECO:0000313" key="2">
    <source>
        <dbReference type="Proteomes" id="UP000502196"/>
    </source>
</evidence>
<protein>
    <submittedName>
        <fullName evidence="1">Uncharacterized protein</fullName>
    </submittedName>
</protein>
<accession>A0A6F9EH10</accession>